<gene>
    <name evidence="4" type="ORF">SCWH03_35160</name>
</gene>
<dbReference type="Pfam" id="PF13828">
    <property type="entry name" value="DUF4190"/>
    <property type="match status" value="1"/>
</dbReference>
<feature type="region of interest" description="Disordered" evidence="1">
    <location>
        <begin position="134"/>
        <end position="187"/>
    </location>
</feature>
<organism evidence="4 5">
    <name type="scientific">Streptomyces pacificus</name>
    <dbReference type="NCBI Taxonomy" id="2705029"/>
    <lineage>
        <taxon>Bacteria</taxon>
        <taxon>Bacillati</taxon>
        <taxon>Actinomycetota</taxon>
        <taxon>Actinomycetes</taxon>
        <taxon>Kitasatosporales</taxon>
        <taxon>Streptomycetaceae</taxon>
        <taxon>Streptomyces</taxon>
    </lineage>
</organism>
<evidence type="ECO:0000256" key="1">
    <source>
        <dbReference type="SAM" id="MobiDB-lite"/>
    </source>
</evidence>
<dbReference type="AlphaFoldDB" id="A0A6A0AWH9"/>
<proteinExistence type="predicted"/>
<feature type="transmembrane region" description="Helical" evidence="2">
    <location>
        <begin position="65"/>
        <end position="85"/>
    </location>
</feature>
<evidence type="ECO:0000313" key="4">
    <source>
        <dbReference type="EMBL" id="GFH37279.1"/>
    </source>
</evidence>
<keyword evidence="2" id="KW-0472">Membrane</keyword>
<feature type="domain" description="DUF4190" evidence="3">
    <location>
        <begin position="54"/>
        <end position="114"/>
    </location>
</feature>
<keyword evidence="2" id="KW-1133">Transmembrane helix</keyword>
<comment type="caution">
    <text evidence="4">The sequence shown here is derived from an EMBL/GenBank/DDBJ whole genome shotgun (WGS) entry which is preliminary data.</text>
</comment>
<evidence type="ECO:0000259" key="3">
    <source>
        <dbReference type="Pfam" id="PF13828"/>
    </source>
</evidence>
<sequence>MTGPGPLGQRRGGLPQLLQAQRRVVAELQRLRVARTRFRGPLVREAAQFGQGTAVLAALSGLVPFFWPAGILGLIGLALGLSAKGRVKRGEATNKGAAVAGLVLGPVSLILSVVGAVITFKDVGDAVDEIGKATTGSSAAKKRRTRPGAAPQRTRRTTRPARCGYGARPVRVRDRLRPGTAPGRSPV</sequence>
<evidence type="ECO:0000313" key="5">
    <source>
        <dbReference type="Proteomes" id="UP000484988"/>
    </source>
</evidence>
<reference evidence="4 5" key="1">
    <citation type="submission" date="2020-02" db="EMBL/GenBank/DDBJ databases">
        <title>Whole Genome Shotgun Sequence of Streptomyces sp. strain CWH03.</title>
        <authorList>
            <person name="Dohra H."/>
            <person name="Kodani S."/>
            <person name="Yamamura H."/>
        </authorList>
    </citation>
    <scope>NUCLEOTIDE SEQUENCE [LARGE SCALE GENOMIC DNA]</scope>
    <source>
        <strain evidence="4 5">CWH03</strain>
    </source>
</reference>
<name>A0A6A0AWH9_9ACTN</name>
<dbReference type="EMBL" id="BLLG01000009">
    <property type="protein sequence ID" value="GFH37279.1"/>
    <property type="molecule type" value="Genomic_DNA"/>
</dbReference>
<dbReference type="InterPro" id="IPR025241">
    <property type="entry name" value="DUF4190"/>
</dbReference>
<protein>
    <recommendedName>
        <fullName evidence="3">DUF4190 domain-containing protein</fullName>
    </recommendedName>
</protein>
<dbReference type="Proteomes" id="UP000484988">
    <property type="component" value="Unassembled WGS sequence"/>
</dbReference>
<feature type="transmembrane region" description="Helical" evidence="2">
    <location>
        <begin position="97"/>
        <end position="120"/>
    </location>
</feature>
<keyword evidence="5" id="KW-1185">Reference proteome</keyword>
<keyword evidence="2" id="KW-0812">Transmembrane</keyword>
<evidence type="ECO:0000256" key="2">
    <source>
        <dbReference type="SAM" id="Phobius"/>
    </source>
</evidence>
<accession>A0A6A0AWH9</accession>